<dbReference type="Gene3D" id="3.30.360.10">
    <property type="entry name" value="Dihydrodipicolinate Reductase, domain 2"/>
    <property type="match status" value="1"/>
</dbReference>
<dbReference type="Pfam" id="PF05222">
    <property type="entry name" value="AlaDh_PNT_N"/>
    <property type="match status" value="1"/>
</dbReference>
<dbReference type="SUPFAM" id="SSF52283">
    <property type="entry name" value="Formate/glycerate dehydrogenase catalytic domain-like"/>
    <property type="match status" value="1"/>
</dbReference>
<organism evidence="5 6">
    <name type="scientific">Gymnopus androsaceus JB14</name>
    <dbReference type="NCBI Taxonomy" id="1447944"/>
    <lineage>
        <taxon>Eukaryota</taxon>
        <taxon>Fungi</taxon>
        <taxon>Dikarya</taxon>
        <taxon>Basidiomycota</taxon>
        <taxon>Agaricomycotina</taxon>
        <taxon>Agaricomycetes</taxon>
        <taxon>Agaricomycetidae</taxon>
        <taxon>Agaricales</taxon>
        <taxon>Marasmiineae</taxon>
        <taxon>Omphalotaceae</taxon>
        <taxon>Gymnopus</taxon>
    </lineage>
</organism>
<evidence type="ECO:0000259" key="4">
    <source>
        <dbReference type="SMART" id="SM01003"/>
    </source>
</evidence>
<gene>
    <name evidence="5" type="ORF">BT96DRAFT_1019391</name>
</gene>
<dbReference type="PANTHER" id="PTHR11133">
    <property type="entry name" value="SACCHAROPINE DEHYDROGENASE"/>
    <property type="match status" value="1"/>
</dbReference>
<dbReference type="GO" id="GO:0004753">
    <property type="term" value="F:saccharopine dehydrogenase activity"/>
    <property type="evidence" value="ECO:0007669"/>
    <property type="project" value="TreeGrafter"/>
</dbReference>
<reference evidence="5" key="1">
    <citation type="journal article" date="2019" name="Environ. Microbiol.">
        <title>Fungal ecological strategies reflected in gene transcription - a case study of two litter decomposers.</title>
        <authorList>
            <person name="Barbi F."/>
            <person name="Kohler A."/>
            <person name="Barry K."/>
            <person name="Baskaran P."/>
            <person name="Daum C."/>
            <person name="Fauchery L."/>
            <person name="Ihrmark K."/>
            <person name="Kuo A."/>
            <person name="LaButti K."/>
            <person name="Lipzen A."/>
            <person name="Morin E."/>
            <person name="Grigoriev I.V."/>
            <person name="Henrissat B."/>
            <person name="Lindahl B."/>
            <person name="Martin F."/>
        </authorList>
    </citation>
    <scope>NUCLEOTIDE SEQUENCE</scope>
    <source>
        <strain evidence="5">JB14</strain>
    </source>
</reference>
<feature type="region of interest" description="Disordered" evidence="3">
    <location>
        <begin position="533"/>
        <end position="561"/>
    </location>
</feature>
<keyword evidence="2" id="KW-0028">Amino-acid biosynthesis</keyword>
<dbReference type="InterPro" id="IPR051168">
    <property type="entry name" value="AASS"/>
</dbReference>
<dbReference type="SUPFAM" id="SSF55347">
    <property type="entry name" value="Glyceraldehyde-3-phosphate dehydrogenase-like, C-terminal domain"/>
    <property type="match status" value="1"/>
</dbReference>
<name>A0A6A4HRL2_9AGAR</name>
<dbReference type="GO" id="GO:0005737">
    <property type="term" value="C:cytoplasm"/>
    <property type="evidence" value="ECO:0007669"/>
    <property type="project" value="TreeGrafter"/>
</dbReference>
<proteinExistence type="predicted"/>
<protein>
    <recommendedName>
        <fullName evidence="4">Alanine dehydrogenase/pyridine nucleotide transhydrogenase N-terminal domain-containing protein</fullName>
    </recommendedName>
</protein>
<sequence>MTSIIRLARRSSLRGIGRNIATVATPLVIGLRREDPSRIWERRVPLTPQSIRNLVESGQVEFHVQPCSRRIFTDAEYVEMGATIDSDLSKAHIILGIKEPRVEEILVDPVPLHGIMRPRTYMMFSHTAKGQEYNMPLLDKFLSSKPDNTLLPTLIDYELLTDDQGKRTLAFGFHAGLAGTLLSLHTLGQYHLEKFGMATPFLYTPLPQSMPGLQELRKALRSVGERIQKFGTGEQMGPCIIGVTGSGNVACGCLSMLDELPVEMVRVDELEDLVLRRTFRGGEASLKKVYVVNPLPGEYLMRIDEPKSQSFSRSHYYANPSSYDSAFPTLIAPYLTLLLNGAGWAPGFPRLMSDKGLRAGVEKVRQMGLGRFGVVGDISCDPYGGLEFLTHATTLSEPYYKLKVDTHELWIQSVDILPASLPLDASTHFSQGLVGLGYLEGLIRRYLEPISTSARSPVNSPALVSQKVEDTLHRATIASSGQLFGRFASVQDGGLAGKVEAYRAGLLAHASANASSAGKPGFGFVSGYESNSQHVSQTRSMSSGSATNPTSSSLIPPTPRTPKKRILLLGSGMVAGPAVLFMGRRPDVDLLIASNDGGELEALAHSQGYKMENSKAESGIEFRQVDVGDESQRNEGGEVREMIRGVDVVISLLPVSLHVRIAELCIEEGKHLVTASYISPEMRALNDRAIAANVLLLNEIGLDPGIDHCSAISLLERIKSESGGKKQIKSFVSFCGGLPAPDLLQGDLDRHGYPSAGPLLYKFSWSPRGVLTAALNGARYRLGGEEVVVPGVGIDAPSSNSTGGVVHDERLKAMTGMLEGLPNRNSVPYADMYGLQSQDMRTLLRGTLRYKGFSSLLSFFHQMGMMQTSPSIHFDFLDTTDPNDDDKGANLEEAWLNYYEKVSQIPIDRVLFETSPFAKFVDMKLLPGYDSDKVDAYKFNHEHAKALGWLLDSRTGTKMNIQKGQRWWGLPALDPIHCAPLDLFAKLLAHKLRYGKNERDMCEDSEDEEIHTSSLVVYGSGYSSAMARSVGIPVAIAALAVLDGAVEPLYSAIPIRGVHGPGHASIRECVLKGMEQADIGMKEGVRRVKVGDGSSLEAKLVAGRQRRARAM</sequence>
<dbReference type="Pfam" id="PF16653">
    <property type="entry name" value="Sacchrp_dh_C"/>
    <property type="match status" value="1"/>
</dbReference>
<evidence type="ECO:0000313" key="5">
    <source>
        <dbReference type="EMBL" id="KAE9399607.1"/>
    </source>
</evidence>
<dbReference type="SUPFAM" id="SSF51735">
    <property type="entry name" value="NAD(P)-binding Rossmann-fold domains"/>
    <property type="match status" value="1"/>
</dbReference>
<dbReference type="AlphaFoldDB" id="A0A6A4HRL2"/>
<evidence type="ECO:0000256" key="3">
    <source>
        <dbReference type="SAM" id="MobiDB-lite"/>
    </source>
</evidence>
<dbReference type="InterPro" id="IPR007886">
    <property type="entry name" value="AlaDH/PNT_N"/>
</dbReference>
<evidence type="ECO:0000256" key="2">
    <source>
        <dbReference type="ARBA" id="ARBA00023154"/>
    </source>
</evidence>
<keyword evidence="2" id="KW-0457">Lysine biosynthesis</keyword>
<keyword evidence="6" id="KW-1185">Reference proteome</keyword>
<dbReference type="InterPro" id="IPR036291">
    <property type="entry name" value="NAD(P)-bd_dom_sf"/>
</dbReference>
<dbReference type="Pfam" id="PF03435">
    <property type="entry name" value="Sacchrp_dh_NADP"/>
    <property type="match status" value="1"/>
</dbReference>
<dbReference type="Gene3D" id="3.40.50.720">
    <property type="entry name" value="NAD(P)-binding Rossmann-like Domain"/>
    <property type="match status" value="3"/>
</dbReference>
<dbReference type="OrthoDB" id="10059875at2759"/>
<evidence type="ECO:0000313" key="6">
    <source>
        <dbReference type="Proteomes" id="UP000799118"/>
    </source>
</evidence>
<feature type="domain" description="Alanine dehydrogenase/pyridine nucleotide transhydrogenase N-terminal" evidence="4">
    <location>
        <begin position="30"/>
        <end position="178"/>
    </location>
</feature>
<keyword evidence="1" id="KW-0560">Oxidoreductase</keyword>
<dbReference type="Proteomes" id="UP000799118">
    <property type="component" value="Unassembled WGS sequence"/>
</dbReference>
<dbReference type="SMART" id="SM01003">
    <property type="entry name" value="AlaDh_PNT_N"/>
    <property type="match status" value="1"/>
</dbReference>
<dbReference type="GO" id="GO:0019878">
    <property type="term" value="P:lysine biosynthetic process via aminoadipic acid"/>
    <property type="evidence" value="ECO:0007669"/>
    <property type="project" value="TreeGrafter"/>
</dbReference>
<dbReference type="InterPro" id="IPR032095">
    <property type="entry name" value="Sacchrp_dh-like_C"/>
</dbReference>
<feature type="compositionally biased region" description="Low complexity" evidence="3">
    <location>
        <begin position="540"/>
        <end position="553"/>
    </location>
</feature>
<dbReference type="EMBL" id="ML769467">
    <property type="protein sequence ID" value="KAE9399607.1"/>
    <property type="molecule type" value="Genomic_DNA"/>
</dbReference>
<dbReference type="PANTHER" id="PTHR11133:SF23">
    <property type="entry name" value="SACCHAROPINE DEHYDROGENASE [NAD(+), L-LYSINE-FORMING]"/>
    <property type="match status" value="1"/>
</dbReference>
<accession>A0A6A4HRL2</accession>
<evidence type="ECO:0000256" key="1">
    <source>
        <dbReference type="ARBA" id="ARBA00023002"/>
    </source>
</evidence>
<dbReference type="InterPro" id="IPR005097">
    <property type="entry name" value="Sacchrp_dh_NADP-bd"/>
</dbReference>